<name>A0AAN7NNW8_MYCAM</name>
<sequence length="196" mass="23171">MTPYGSQLILETISRHTKDEKIIRSRQHGFTNWKSCLTNLINFYDEVTGLVDEWRAVGIVYLDFSKVFYNFSHKILIEELLMYRQNEQTVRWIKNWLNDQAQRLVITGTKYKYTLSKFADDTKLGGVADMPEGHTAIQRDLNRLEEWANRNVMQFNKKSKVLHLGRSNPMHQYMLGPPSWKAALQKRTWGSWWTPD</sequence>
<dbReference type="EMBL" id="JAUNZN010000001">
    <property type="protein sequence ID" value="KAK4828882.1"/>
    <property type="molecule type" value="Genomic_DNA"/>
</dbReference>
<proteinExistence type="predicted"/>
<evidence type="ECO:0008006" key="3">
    <source>
        <dbReference type="Google" id="ProtNLM"/>
    </source>
</evidence>
<dbReference type="PANTHER" id="PTHR33332">
    <property type="entry name" value="REVERSE TRANSCRIPTASE DOMAIN-CONTAINING PROTEIN"/>
    <property type="match status" value="1"/>
</dbReference>
<keyword evidence="2" id="KW-1185">Reference proteome</keyword>
<reference evidence="1 2" key="1">
    <citation type="journal article" date="2023" name="J. Hered.">
        <title>Chromosome-level genome of the wood stork (Mycteria americana) provides insight into avian chromosome evolution.</title>
        <authorList>
            <person name="Flamio R. Jr."/>
            <person name="Ramstad K.M."/>
        </authorList>
    </citation>
    <scope>NUCLEOTIDE SEQUENCE [LARGE SCALE GENOMIC DNA]</scope>
    <source>
        <strain evidence="1">JAX WOST 10</strain>
    </source>
</reference>
<evidence type="ECO:0000313" key="1">
    <source>
        <dbReference type="EMBL" id="KAK4828882.1"/>
    </source>
</evidence>
<comment type="caution">
    <text evidence="1">The sequence shown here is derived from an EMBL/GenBank/DDBJ whole genome shotgun (WGS) entry which is preliminary data.</text>
</comment>
<accession>A0AAN7NNW8</accession>
<evidence type="ECO:0000313" key="2">
    <source>
        <dbReference type="Proteomes" id="UP001333110"/>
    </source>
</evidence>
<organism evidence="1 2">
    <name type="scientific">Mycteria americana</name>
    <name type="common">Wood stork</name>
    <dbReference type="NCBI Taxonomy" id="33587"/>
    <lineage>
        <taxon>Eukaryota</taxon>
        <taxon>Metazoa</taxon>
        <taxon>Chordata</taxon>
        <taxon>Craniata</taxon>
        <taxon>Vertebrata</taxon>
        <taxon>Euteleostomi</taxon>
        <taxon>Archelosauria</taxon>
        <taxon>Archosauria</taxon>
        <taxon>Dinosauria</taxon>
        <taxon>Saurischia</taxon>
        <taxon>Theropoda</taxon>
        <taxon>Coelurosauria</taxon>
        <taxon>Aves</taxon>
        <taxon>Neognathae</taxon>
        <taxon>Neoaves</taxon>
        <taxon>Aequornithes</taxon>
        <taxon>Ciconiiformes</taxon>
        <taxon>Ciconiidae</taxon>
        <taxon>Mycteria</taxon>
    </lineage>
</organism>
<dbReference type="Proteomes" id="UP001333110">
    <property type="component" value="Unassembled WGS sequence"/>
</dbReference>
<protein>
    <recommendedName>
        <fullName evidence="3">Rna-directed dna polymerase from mobile element jockey-like</fullName>
    </recommendedName>
</protein>
<gene>
    <name evidence="1" type="ORF">QYF61_001440</name>
</gene>
<dbReference type="AlphaFoldDB" id="A0AAN7NNW8"/>